<dbReference type="InterPro" id="IPR001173">
    <property type="entry name" value="Glyco_trans_2-like"/>
</dbReference>
<dbReference type="RefSeq" id="WP_034790936.1">
    <property type="nucleotide sequence ID" value="NZ_CP015880.1"/>
</dbReference>
<dbReference type="Proteomes" id="UP001214094">
    <property type="component" value="Chromosome"/>
</dbReference>
<dbReference type="EMBL" id="CP121308">
    <property type="protein sequence ID" value="WFP92066.1"/>
    <property type="molecule type" value="Genomic_DNA"/>
</dbReference>
<evidence type="ECO:0000313" key="3">
    <source>
        <dbReference type="Proteomes" id="UP001214094"/>
    </source>
</evidence>
<dbReference type="InterPro" id="IPR050834">
    <property type="entry name" value="Glycosyltransf_2"/>
</dbReference>
<proteinExistence type="predicted"/>
<keyword evidence="2" id="KW-0328">Glycosyltransferase</keyword>
<dbReference type="Gene3D" id="3.90.550.10">
    <property type="entry name" value="Spore Coat Polysaccharide Biosynthesis Protein SpsA, Chain A"/>
    <property type="match status" value="1"/>
</dbReference>
<protein>
    <submittedName>
        <fullName evidence="2">Glycosyltransferase family 2 protein</fullName>
        <ecNumber evidence="2">2.4.-.-</ecNumber>
    </submittedName>
</protein>
<sequence>MRVTLAICCYNAEETIERTLLSARQLDWDDLEILVCDDLSTDRSAAIVQTVSQQDSRVRLVSHSNNKGNAGARNTLAREATGEILAFLDSDDENAPERLKVQIAKLLAAEERHAAPISVYCRRRVISDGKTRSLSAMGTAQPVGGDAVALHLLCDDPLPGDGRVGTCTMLTRVSTLRKFAFDEDFRRAVDREWAIRFALEGGLIVGCEESLVTQHLSLTDAKRARQNDARRQVVQKFRSYLQGKRSYLYALTIHRPGRMFTKGHRLLFKPVTALLSCFRKRA</sequence>
<dbReference type="InterPro" id="IPR029044">
    <property type="entry name" value="Nucleotide-diphossugar_trans"/>
</dbReference>
<dbReference type="GO" id="GO:0016757">
    <property type="term" value="F:glycosyltransferase activity"/>
    <property type="evidence" value="ECO:0007669"/>
    <property type="project" value="UniProtKB-KW"/>
</dbReference>
<dbReference type="GeneID" id="29520571"/>
<dbReference type="EC" id="2.4.-.-" evidence="2"/>
<reference evidence="2 3" key="1">
    <citation type="submission" date="2023-03" db="EMBL/GenBank/DDBJ databases">
        <title>Comparative genome and transcriptome analysis combination mining strategies for increasing vitamin B12 production of Ensifer adhaerens strain.</title>
        <authorList>
            <person name="Yongheng L."/>
        </authorList>
    </citation>
    <scope>NUCLEOTIDE SEQUENCE [LARGE SCALE GENOMIC DNA]</scope>
    <source>
        <strain evidence="2 3">Casida A-T305</strain>
    </source>
</reference>
<dbReference type="CDD" id="cd00761">
    <property type="entry name" value="Glyco_tranf_GTA_type"/>
    <property type="match status" value="1"/>
</dbReference>
<dbReference type="PANTHER" id="PTHR43685">
    <property type="entry name" value="GLYCOSYLTRANSFERASE"/>
    <property type="match status" value="1"/>
</dbReference>
<dbReference type="PANTHER" id="PTHR43685:SF2">
    <property type="entry name" value="GLYCOSYLTRANSFERASE 2-LIKE DOMAIN-CONTAINING PROTEIN"/>
    <property type="match status" value="1"/>
</dbReference>
<keyword evidence="3" id="KW-1185">Reference proteome</keyword>
<accession>A0ABY8HJZ5</accession>
<dbReference type="SUPFAM" id="SSF53448">
    <property type="entry name" value="Nucleotide-diphospho-sugar transferases"/>
    <property type="match status" value="1"/>
</dbReference>
<keyword evidence="2" id="KW-0808">Transferase</keyword>
<organism evidence="2 3">
    <name type="scientific">Ensifer adhaerens</name>
    <name type="common">Sinorhizobium morelense</name>
    <dbReference type="NCBI Taxonomy" id="106592"/>
    <lineage>
        <taxon>Bacteria</taxon>
        <taxon>Pseudomonadati</taxon>
        <taxon>Pseudomonadota</taxon>
        <taxon>Alphaproteobacteria</taxon>
        <taxon>Hyphomicrobiales</taxon>
        <taxon>Rhizobiaceae</taxon>
        <taxon>Sinorhizobium/Ensifer group</taxon>
        <taxon>Ensifer</taxon>
    </lineage>
</organism>
<evidence type="ECO:0000259" key="1">
    <source>
        <dbReference type="Pfam" id="PF00535"/>
    </source>
</evidence>
<feature type="domain" description="Glycosyltransferase 2-like" evidence="1">
    <location>
        <begin position="5"/>
        <end position="119"/>
    </location>
</feature>
<gene>
    <name evidence="2" type="ORF">P4B07_06805</name>
</gene>
<dbReference type="Pfam" id="PF00535">
    <property type="entry name" value="Glycos_transf_2"/>
    <property type="match status" value="1"/>
</dbReference>
<name>A0ABY8HJZ5_ENSAD</name>
<evidence type="ECO:0000313" key="2">
    <source>
        <dbReference type="EMBL" id="WFP92066.1"/>
    </source>
</evidence>